<dbReference type="Proteomes" id="UP000245683">
    <property type="component" value="Unassembled WGS sequence"/>
</dbReference>
<feature type="domain" description="N-acetyltransferase" evidence="1">
    <location>
        <begin position="25"/>
        <end position="85"/>
    </location>
</feature>
<evidence type="ECO:0000313" key="2">
    <source>
        <dbReference type="EMBL" id="PWU48834.1"/>
    </source>
</evidence>
<evidence type="ECO:0000259" key="1">
    <source>
        <dbReference type="Pfam" id="PF00583"/>
    </source>
</evidence>
<dbReference type="InterPro" id="IPR016181">
    <property type="entry name" value="Acyl_CoA_acyltransferase"/>
</dbReference>
<organism evidence="2 3">
    <name type="scientific">Micromonospora globispora</name>
    <dbReference type="NCBI Taxonomy" id="1450148"/>
    <lineage>
        <taxon>Bacteria</taxon>
        <taxon>Bacillati</taxon>
        <taxon>Actinomycetota</taxon>
        <taxon>Actinomycetes</taxon>
        <taxon>Micromonosporales</taxon>
        <taxon>Micromonosporaceae</taxon>
        <taxon>Micromonospora</taxon>
    </lineage>
</organism>
<evidence type="ECO:0000313" key="3">
    <source>
        <dbReference type="Proteomes" id="UP000245683"/>
    </source>
</evidence>
<dbReference type="Pfam" id="PF00583">
    <property type="entry name" value="Acetyltransf_1"/>
    <property type="match status" value="1"/>
</dbReference>
<dbReference type="CDD" id="cd04301">
    <property type="entry name" value="NAT_SF"/>
    <property type="match status" value="1"/>
</dbReference>
<dbReference type="Gene3D" id="3.40.630.30">
    <property type="match status" value="1"/>
</dbReference>
<sequence>MSCRSCSTGSYCDCVDLVEVAVEVTFGLPRGDAVVAVVSHVRWPCRDEPGKPARYFWGMAVDASHRRQGAGRRLLAAVAGQANAAGEFAIA</sequence>
<comment type="caution">
    <text evidence="2">The sequence shown here is derived from an EMBL/GenBank/DDBJ whole genome shotgun (WGS) entry which is preliminary data.</text>
</comment>
<gene>
    <name evidence="2" type="ORF">DLJ46_11150</name>
</gene>
<protein>
    <recommendedName>
        <fullName evidence="1">N-acetyltransferase domain-containing protein</fullName>
    </recommendedName>
</protein>
<dbReference type="GO" id="GO:0016747">
    <property type="term" value="F:acyltransferase activity, transferring groups other than amino-acyl groups"/>
    <property type="evidence" value="ECO:0007669"/>
    <property type="project" value="InterPro"/>
</dbReference>
<dbReference type="RefSeq" id="WP_109944584.1">
    <property type="nucleotide sequence ID" value="NZ_QGGF01000372.1"/>
</dbReference>
<dbReference type="InterPro" id="IPR000182">
    <property type="entry name" value="GNAT_dom"/>
</dbReference>
<name>A0A317K7Z2_9ACTN</name>
<dbReference type="OrthoDB" id="9796171at2"/>
<accession>A0A317K7Z2</accession>
<dbReference type="AlphaFoldDB" id="A0A317K7Z2"/>
<reference evidence="3" key="1">
    <citation type="submission" date="2018-05" db="EMBL/GenBank/DDBJ databases">
        <title>Micromonospora globispora sp. nov. and Micromonospora rugosa sp. nov., isolated from marine sediment.</title>
        <authorList>
            <person name="Carro L."/>
            <person name="Aysel V."/>
            <person name="Cetin D."/>
            <person name="Igual J.M."/>
            <person name="Klenk H.-P."/>
            <person name="Trujillo M.E."/>
            <person name="Sahin N."/>
        </authorList>
    </citation>
    <scope>NUCLEOTIDE SEQUENCE [LARGE SCALE GENOMIC DNA]</scope>
    <source>
        <strain evidence="3">S2904</strain>
    </source>
</reference>
<keyword evidence="3" id="KW-1185">Reference proteome</keyword>
<proteinExistence type="predicted"/>
<dbReference type="SUPFAM" id="SSF55729">
    <property type="entry name" value="Acyl-CoA N-acyltransferases (Nat)"/>
    <property type="match status" value="1"/>
</dbReference>
<dbReference type="EMBL" id="QGSV01000151">
    <property type="protein sequence ID" value="PWU48834.1"/>
    <property type="molecule type" value="Genomic_DNA"/>
</dbReference>